<dbReference type="Proteomes" id="UP000019486">
    <property type="component" value="Unassembled WGS sequence"/>
</dbReference>
<organism evidence="1 2">
    <name type="scientific">Skermanella stibiiresistens SB22</name>
    <dbReference type="NCBI Taxonomy" id="1385369"/>
    <lineage>
        <taxon>Bacteria</taxon>
        <taxon>Pseudomonadati</taxon>
        <taxon>Pseudomonadota</taxon>
        <taxon>Alphaproteobacteria</taxon>
        <taxon>Rhodospirillales</taxon>
        <taxon>Azospirillaceae</taxon>
        <taxon>Skermanella</taxon>
    </lineage>
</organism>
<proteinExistence type="predicted"/>
<evidence type="ECO:0000313" key="2">
    <source>
        <dbReference type="Proteomes" id="UP000019486"/>
    </source>
</evidence>
<protein>
    <submittedName>
        <fullName evidence="1">Uncharacterized protein</fullName>
    </submittedName>
</protein>
<keyword evidence="2" id="KW-1185">Reference proteome</keyword>
<comment type="caution">
    <text evidence="1">The sequence shown here is derived from an EMBL/GenBank/DDBJ whole genome shotgun (WGS) entry which is preliminary data.</text>
</comment>
<accession>W9H2D6</accession>
<name>W9H2D6_9PROT</name>
<dbReference type="EMBL" id="AVFL01000022">
    <property type="protein sequence ID" value="EWY37928.1"/>
    <property type="molecule type" value="Genomic_DNA"/>
</dbReference>
<reference evidence="1 2" key="1">
    <citation type="submission" date="2013-08" db="EMBL/GenBank/DDBJ databases">
        <title>The genome sequence of Skermanella stibiiresistens.</title>
        <authorList>
            <person name="Zhu W."/>
            <person name="Wang G."/>
        </authorList>
    </citation>
    <scope>NUCLEOTIDE SEQUENCE [LARGE SCALE GENOMIC DNA]</scope>
    <source>
        <strain evidence="1 2">SB22</strain>
    </source>
</reference>
<sequence length="81" mass="8388">MTSYLSGTVDITLLRGFIATAQQQVYGFSSTCEVDPVSGASVNAHFAHAFADRFAISEISGLGIGQSPQDTGASLTIFEAG</sequence>
<dbReference type="AlphaFoldDB" id="W9H2D6"/>
<gene>
    <name evidence="1" type="ORF">N825_16120</name>
</gene>
<evidence type="ECO:0000313" key="1">
    <source>
        <dbReference type="EMBL" id="EWY37928.1"/>
    </source>
</evidence>
<dbReference type="STRING" id="1385369.N825_16120"/>